<organism evidence="2 3">
    <name type="scientific">Acetanaerobacterium elongatum</name>
    <dbReference type="NCBI Taxonomy" id="258515"/>
    <lineage>
        <taxon>Bacteria</taxon>
        <taxon>Bacillati</taxon>
        <taxon>Bacillota</taxon>
        <taxon>Clostridia</taxon>
        <taxon>Eubacteriales</taxon>
        <taxon>Oscillospiraceae</taxon>
        <taxon>Acetanaerobacterium</taxon>
    </lineage>
</organism>
<dbReference type="Proteomes" id="UP000199182">
    <property type="component" value="Unassembled WGS sequence"/>
</dbReference>
<dbReference type="AlphaFoldDB" id="A0A1H0G4D2"/>
<feature type="transmembrane region" description="Helical" evidence="1">
    <location>
        <begin position="12"/>
        <end position="31"/>
    </location>
</feature>
<evidence type="ECO:0000313" key="2">
    <source>
        <dbReference type="EMBL" id="SDO01701.1"/>
    </source>
</evidence>
<evidence type="ECO:0000313" key="3">
    <source>
        <dbReference type="Proteomes" id="UP000199182"/>
    </source>
</evidence>
<reference evidence="2 3" key="1">
    <citation type="submission" date="2016-10" db="EMBL/GenBank/DDBJ databases">
        <authorList>
            <person name="de Groot N.N."/>
        </authorList>
    </citation>
    <scope>NUCLEOTIDE SEQUENCE [LARGE SCALE GENOMIC DNA]</scope>
    <source>
        <strain evidence="2 3">CGMCC 1.5012</strain>
    </source>
</reference>
<proteinExistence type="predicted"/>
<keyword evidence="1" id="KW-1133">Transmembrane helix</keyword>
<sequence length="37" mass="3959">MNMTIAENVPLVAGLTISALIAAAAAVFFIVNRKKIW</sequence>
<keyword evidence="3" id="KW-1185">Reference proteome</keyword>
<keyword evidence="1" id="KW-0812">Transmembrane</keyword>
<protein>
    <submittedName>
        <fullName evidence="2">Uncharacterized protein</fullName>
    </submittedName>
</protein>
<accession>A0A1H0G4D2</accession>
<keyword evidence="1" id="KW-0472">Membrane</keyword>
<evidence type="ECO:0000256" key="1">
    <source>
        <dbReference type="SAM" id="Phobius"/>
    </source>
</evidence>
<name>A0A1H0G4D2_9FIRM</name>
<gene>
    <name evidence="2" type="ORF">SAMN05192585_14713</name>
</gene>
<dbReference type="EMBL" id="FNID01000047">
    <property type="protein sequence ID" value="SDO01701.1"/>
    <property type="molecule type" value="Genomic_DNA"/>
</dbReference>